<dbReference type="Proteomes" id="UP000275385">
    <property type="component" value="Unassembled WGS sequence"/>
</dbReference>
<sequence length="103" mass="11560">MHVDFISDSAIIGNLDADAALSLVRADIVTAFHQLTSRSKSWSDMKVKKDKITGRSFSKEWKHPRQSFGWRTFLSATQYLGQGRKTLVTVLGIVALYMAELDV</sequence>
<evidence type="ECO:0000313" key="2">
    <source>
        <dbReference type="Proteomes" id="UP000275385"/>
    </source>
</evidence>
<comment type="caution">
    <text evidence="1">The sequence shown here is derived from an EMBL/GenBank/DDBJ whole genome shotgun (WGS) entry which is preliminary data.</text>
</comment>
<evidence type="ECO:0000313" key="1">
    <source>
        <dbReference type="EMBL" id="RKU39834.1"/>
    </source>
</evidence>
<dbReference type="AlphaFoldDB" id="A0A420XW04"/>
<keyword evidence="2" id="KW-1185">Reference proteome</keyword>
<gene>
    <name evidence="1" type="ORF">DL546_000778</name>
</gene>
<protein>
    <submittedName>
        <fullName evidence="1">Uncharacterized protein</fullName>
    </submittedName>
</protein>
<organism evidence="1 2">
    <name type="scientific">Coniochaeta pulveracea</name>
    <dbReference type="NCBI Taxonomy" id="177199"/>
    <lineage>
        <taxon>Eukaryota</taxon>
        <taxon>Fungi</taxon>
        <taxon>Dikarya</taxon>
        <taxon>Ascomycota</taxon>
        <taxon>Pezizomycotina</taxon>
        <taxon>Sordariomycetes</taxon>
        <taxon>Sordariomycetidae</taxon>
        <taxon>Coniochaetales</taxon>
        <taxon>Coniochaetaceae</taxon>
        <taxon>Coniochaeta</taxon>
    </lineage>
</organism>
<name>A0A420XW04_9PEZI</name>
<dbReference type="EMBL" id="QVQW01000141">
    <property type="protein sequence ID" value="RKU39834.1"/>
    <property type="molecule type" value="Genomic_DNA"/>
</dbReference>
<proteinExistence type="predicted"/>
<reference evidence="1 2" key="1">
    <citation type="submission" date="2018-08" db="EMBL/GenBank/DDBJ databases">
        <title>Draft genome of the lignicolous fungus Coniochaeta pulveracea.</title>
        <authorList>
            <person name="Borstlap C.J."/>
            <person name="De Witt R.N."/>
            <person name="Botha A."/>
            <person name="Volschenk H."/>
        </authorList>
    </citation>
    <scope>NUCLEOTIDE SEQUENCE [LARGE SCALE GENOMIC DNA]</scope>
    <source>
        <strain evidence="1 2">CAB683</strain>
    </source>
</reference>
<accession>A0A420XW04</accession>